<evidence type="ECO:0000256" key="2">
    <source>
        <dbReference type="ARBA" id="ARBA00022692"/>
    </source>
</evidence>
<keyword evidence="8" id="KW-1185">Reference proteome</keyword>
<feature type="transmembrane region" description="Helical" evidence="5">
    <location>
        <begin position="69"/>
        <end position="92"/>
    </location>
</feature>
<feature type="transmembrane region" description="Helical" evidence="5">
    <location>
        <begin position="27"/>
        <end position="48"/>
    </location>
</feature>
<dbReference type="InterPro" id="IPR017452">
    <property type="entry name" value="GPCR_Rhodpsn_7TM"/>
</dbReference>
<dbReference type="PROSITE" id="PS50262">
    <property type="entry name" value="G_PROTEIN_RECEP_F1_2"/>
    <property type="match status" value="1"/>
</dbReference>
<evidence type="ECO:0000256" key="5">
    <source>
        <dbReference type="SAM" id="Phobius"/>
    </source>
</evidence>
<dbReference type="PANTHER" id="PTHR23021">
    <property type="entry name" value="SERPENTINE RECEPTOR, CLASS T"/>
    <property type="match status" value="1"/>
</dbReference>
<keyword evidence="2 5" id="KW-0812">Transmembrane</keyword>
<feature type="transmembrane region" description="Helical" evidence="5">
    <location>
        <begin position="261"/>
        <end position="281"/>
    </location>
</feature>
<dbReference type="Proteomes" id="UP000031036">
    <property type="component" value="Unassembled WGS sequence"/>
</dbReference>
<feature type="domain" description="G-protein coupled receptors family 1 profile" evidence="6">
    <location>
        <begin position="38"/>
        <end position="278"/>
    </location>
</feature>
<name>A0A0B2UPD5_TOXCA</name>
<evidence type="ECO:0000259" key="6">
    <source>
        <dbReference type="PROSITE" id="PS50262"/>
    </source>
</evidence>
<feature type="transmembrane region" description="Helical" evidence="5">
    <location>
        <begin position="184"/>
        <end position="207"/>
    </location>
</feature>
<dbReference type="OrthoDB" id="5802741at2759"/>
<dbReference type="PANTHER" id="PTHR23021:SF82">
    <property type="entry name" value="G PROTEIN-COUPLED RECEPTOR"/>
    <property type="match status" value="1"/>
</dbReference>
<protein>
    <recommendedName>
        <fullName evidence="6">G-protein coupled receptors family 1 profile domain-containing protein</fullName>
    </recommendedName>
</protein>
<dbReference type="AlphaFoldDB" id="A0A0B2UPD5"/>
<feature type="non-terminal residue" evidence="7">
    <location>
        <position position="347"/>
    </location>
</feature>
<dbReference type="InterPro" id="IPR019425">
    <property type="entry name" value="7TM_GPCR_serpentine_rcpt_Srt"/>
</dbReference>
<comment type="subcellular location">
    <subcellularLocation>
        <location evidence="1">Membrane</location>
    </subcellularLocation>
</comment>
<organism evidence="7 8">
    <name type="scientific">Toxocara canis</name>
    <name type="common">Canine roundworm</name>
    <dbReference type="NCBI Taxonomy" id="6265"/>
    <lineage>
        <taxon>Eukaryota</taxon>
        <taxon>Metazoa</taxon>
        <taxon>Ecdysozoa</taxon>
        <taxon>Nematoda</taxon>
        <taxon>Chromadorea</taxon>
        <taxon>Rhabditida</taxon>
        <taxon>Spirurina</taxon>
        <taxon>Ascaridomorpha</taxon>
        <taxon>Ascaridoidea</taxon>
        <taxon>Toxocaridae</taxon>
        <taxon>Toxocara</taxon>
    </lineage>
</organism>
<feature type="transmembrane region" description="Helical" evidence="5">
    <location>
        <begin position="98"/>
        <end position="123"/>
    </location>
</feature>
<feature type="transmembrane region" description="Helical" evidence="5">
    <location>
        <begin position="144"/>
        <end position="164"/>
    </location>
</feature>
<feature type="transmembrane region" description="Helical" evidence="5">
    <location>
        <begin position="228"/>
        <end position="249"/>
    </location>
</feature>
<accession>A0A0B2UPD5</accession>
<reference evidence="7 8" key="1">
    <citation type="submission" date="2014-11" db="EMBL/GenBank/DDBJ databases">
        <title>Genetic blueprint of the zoonotic pathogen Toxocara canis.</title>
        <authorList>
            <person name="Zhu X.-Q."/>
            <person name="Korhonen P.K."/>
            <person name="Cai H."/>
            <person name="Young N.D."/>
            <person name="Nejsum P."/>
            <person name="von Samson-Himmelstjerna G."/>
            <person name="Boag P.R."/>
            <person name="Tan P."/>
            <person name="Li Q."/>
            <person name="Min J."/>
            <person name="Yang Y."/>
            <person name="Wang X."/>
            <person name="Fang X."/>
            <person name="Hall R.S."/>
            <person name="Hofmann A."/>
            <person name="Sternberg P.W."/>
            <person name="Jex A.R."/>
            <person name="Gasser R.B."/>
        </authorList>
    </citation>
    <scope>NUCLEOTIDE SEQUENCE [LARGE SCALE GENOMIC DNA]</scope>
    <source>
        <strain evidence="7">PN_DK_2014</strain>
    </source>
</reference>
<evidence type="ECO:0000256" key="4">
    <source>
        <dbReference type="ARBA" id="ARBA00023136"/>
    </source>
</evidence>
<evidence type="ECO:0000256" key="1">
    <source>
        <dbReference type="ARBA" id="ARBA00004370"/>
    </source>
</evidence>
<dbReference type="SUPFAM" id="SSF81321">
    <property type="entry name" value="Family A G protein-coupled receptor-like"/>
    <property type="match status" value="1"/>
</dbReference>
<comment type="caution">
    <text evidence="7">The sequence shown here is derived from an EMBL/GenBank/DDBJ whole genome shotgun (WGS) entry which is preliminary data.</text>
</comment>
<gene>
    <name evidence="7" type="ORF">Tcan_00603</name>
</gene>
<keyword evidence="4 5" id="KW-0472">Membrane</keyword>
<dbReference type="GO" id="GO:0016020">
    <property type="term" value="C:membrane"/>
    <property type="evidence" value="ECO:0007669"/>
    <property type="project" value="UniProtKB-SubCell"/>
</dbReference>
<feature type="non-terminal residue" evidence="7">
    <location>
        <position position="1"/>
    </location>
</feature>
<keyword evidence="3 5" id="KW-1133">Transmembrane helix</keyword>
<dbReference type="Gene3D" id="1.20.1070.10">
    <property type="entry name" value="Rhodopsin 7-helix transmembrane proteins"/>
    <property type="match status" value="1"/>
</dbReference>
<dbReference type="OMA" id="DHRESTV"/>
<dbReference type="CDD" id="cd00637">
    <property type="entry name" value="7tm_classA_rhodopsin-like"/>
    <property type="match status" value="1"/>
</dbReference>
<dbReference type="EMBL" id="JPKZ01022851">
    <property type="protein sequence ID" value="KHN70770.1"/>
    <property type="molecule type" value="Genomic_DNA"/>
</dbReference>
<dbReference type="Pfam" id="PF10321">
    <property type="entry name" value="7TM_GPCR_Srt"/>
    <property type="match status" value="1"/>
</dbReference>
<proteinExistence type="predicted"/>
<evidence type="ECO:0000313" key="7">
    <source>
        <dbReference type="EMBL" id="KHN70770.1"/>
    </source>
</evidence>
<sequence>LKFQSMFRNQTEIPYSFEKSDLIVGTVYSSVSTACCILQLIVLHILFFDNELKNVSSYSVMFHLSLADLLQLVFHIISGIFVIFQTTFHPWLEKICGALINTGCIVYTPLTMLLAMNRFVVICCPRSMQFIFSSSSTKRWTNAIWLYGCCFFTAYISPMVTIFFDPSVFMWGHVGPQAKLVHDAEYYAALVELCVTGVLYAAVVVRLALQARFVSKQAAVIQRYEARVLVQAMIISFFIGFVLFTWYNFDSFVASTKWTFFVINMMWILNCGINPVLYVILNKTIRRKMMRHKCMLLFSGCLTRRFTFLTNDASTAYGNSALPINSDTTNLQILPLSPPTINTVLFK</sequence>
<evidence type="ECO:0000256" key="3">
    <source>
        <dbReference type="ARBA" id="ARBA00022989"/>
    </source>
</evidence>
<evidence type="ECO:0000313" key="8">
    <source>
        <dbReference type="Proteomes" id="UP000031036"/>
    </source>
</evidence>